<proteinExistence type="predicted"/>
<evidence type="ECO:0000256" key="1">
    <source>
        <dbReference type="SAM" id="MobiDB-lite"/>
    </source>
</evidence>
<keyword evidence="3" id="KW-1185">Reference proteome</keyword>
<dbReference type="Proteomes" id="UP001165121">
    <property type="component" value="Unassembled WGS sequence"/>
</dbReference>
<name>A0A9W7CL62_9STRA</name>
<gene>
    <name evidence="2" type="ORF">Pfra01_000930900</name>
</gene>
<sequence length="730" mass="84050">MAASAPSAPTPRSDPQKPRSQSTASSNVAPPTESDVPDVVLHADGCAIGVHLSVLKLRCPWFYKQLRQLRHLPQKQGGAFTLRVLEGAELQMLLGERQRTDACPLRDRKSLRLDYVHCVAHRKCDWIRLESSEERARTSMQDSPDITQRRKRLRQDLEAARCGGGDENQPPATQIVVVQKPRARSLFTKEAELNSLTLAIFERQQAVMHVGIEGAGVGAVVTAVEYIYRFKVRLIDEQQAMQAVRLGQWLGMRKTMLYYCLVVAIRRVTTATWMEMLLAASSLEDKVMRGVLCDDLLAYLRSLGPNMYYQALTDMRCVYISRLKHHDTLVRSVVGLINSIRLVEFWRNLVDGLSKWLCYRFRVQQPPSLRAIHRHFAPDWEPYKEISFEADLMPDTVEFLTVLEFGKFILQLRVDVTDRRPIKWRVIKSSSKQLLDSEPDKLNGPADLDNDPQFWIRGQLKVKYLRDLPSHKKVVHKVSIQYQHCYNSYSRWHDLVKPWPPTLAGSASAIQPEGMGKASFVGKFFIWGDPVCSMYHFLLQTTLFYSAPHGASTELSDLMVVSEMQRLPLDTLVLVLRSDRLRIPYGERTLLRCLNKLVFGNNFSYLGSSQQTQHDFNGRAKDVIRLYKCVRWCFVPLDDIIGTLRRSPRQLKFYELIEKGMEDTYKHFPRRPPWGWRKYRPAYMKSETHLVEFRIEAGDNKLSPEYFPSEDSSILTPSAVYWAPPRSQSE</sequence>
<dbReference type="OrthoDB" id="158114at2759"/>
<feature type="region of interest" description="Disordered" evidence="1">
    <location>
        <begin position="1"/>
        <end position="36"/>
    </location>
</feature>
<accession>A0A9W7CL62</accession>
<protein>
    <submittedName>
        <fullName evidence="2">Unnamed protein product</fullName>
    </submittedName>
</protein>
<dbReference type="EMBL" id="BSXT01000866">
    <property type="protein sequence ID" value="GMF35311.1"/>
    <property type="molecule type" value="Genomic_DNA"/>
</dbReference>
<organism evidence="2 3">
    <name type="scientific">Phytophthora fragariaefolia</name>
    <dbReference type="NCBI Taxonomy" id="1490495"/>
    <lineage>
        <taxon>Eukaryota</taxon>
        <taxon>Sar</taxon>
        <taxon>Stramenopiles</taxon>
        <taxon>Oomycota</taxon>
        <taxon>Peronosporomycetes</taxon>
        <taxon>Peronosporales</taxon>
        <taxon>Peronosporaceae</taxon>
        <taxon>Phytophthora</taxon>
    </lineage>
</organism>
<comment type="caution">
    <text evidence="2">The sequence shown here is derived from an EMBL/GenBank/DDBJ whole genome shotgun (WGS) entry which is preliminary data.</text>
</comment>
<evidence type="ECO:0000313" key="2">
    <source>
        <dbReference type="EMBL" id="GMF35311.1"/>
    </source>
</evidence>
<reference evidence="2" key="1">
    <citation type="submission" date="2023-04" db="EMBL/GenBank/DDBJ databases">
        <title>Phytophthora fragariaefolia NBRC 109709.</title>
        <authorList>
            <person name="Ichikawa N."/>
            <person name="Sato H."/>
            <person name="Tonouchi N."/>
        </authorList>
    </citation>
    <scope>NUCLEOTIDE SEQUENCE</scope>
    <source>
        <strain evidence="2">NBRC 109709</strain>
    </source>
</reference>
<feature type="compositionally biased region" description="Low complexity" evidence="1">
    <location>
        <begin position="1"/>
        <end position="13"/>
    </location>
</feature>
<evidence type="ECO:0000313" key="3">
    <source>
        <dbReference type="Proteomes" id="UP001165121"/>
    </source>
</evidence>
<dbReference type="AlphaFoldDB" id="A0A9W7CL62"/>
<feature type="compositionally biased region" description="Polar residues" evidence="1">
    <location>
        <begin position="18"/>
        <end position="29"/>
    </location>
</feature>